<accession>A0ABX3EA07</accession>
<reference evidence="2 3" key="1">
    <citation type="submission" date="2016-11" db="EMBL/GenBank/DDBJ databases">
        <title>Draft genome of Pseudomonas versuta A4R1.5.</title>
        <authorList>
            <person name="See-Too W.-S."/>
        </authorList>
    </citation>
    <scope>NUCLEOTIDE SEQUENCE [LARGE SCALE GENOMIC DNA]</scope>
    <source>
        <strain evidence="2 3">A4R1.5</strain>
    </source>
</reference>
<dbReference type="InterPro" id="IPR006750">
    <property type="entry name" value="YdcZ"/>
</dbReference>
<protein>
    <recommendedName>
        <fullName evidence="4">EamA-like transporter family protein</fullName>
    </recommendedName>
</protein>
<evidence type="ECO:0000256" key="1">
    <source>
        <dbReference type="SAM" id="Phobius"/>
    </source>
</evidence>
<name>A0ABX3EA07_9PSED</name>
<comment type="caution">
    <text evidence="2">The sequence shown here is derived from an EMBL/GenBank/DDBJ whole genome shotgun (WGS) entry which is preliminary data.</text>
</comment>
<keyword evidence="1" id="KW-0812">Transmembrane</keyword>
<proteinExistence type="predicted"/>
<feature type="transmembrane region" description="Helical" evidence="1">
    <location>
        <begin position="34"/>
        <end position="56"/>
    </location>
</feature>
<dbReference type="EMBL" id="MPJC01000007">
    <property type="protein sequence ID" value="OKA20807.1"/>
    <property type="molecule type" value="Genomic_DNA"/>
</dbReference>
<feature type="transmembrane region" description="Helical" evidence="1">
    <location>
        <begin position="128"/>
        <end position="145"/>
    </location>
</feature>
<keyword evidence="1" id="KW-1133">Transmembrane helix</keyword>
<keyword evidence="3" id="KW-1185">Reference proteome</keyword>
<gene>
    <name evidence="2" type="ORF">BOH73_13305</name>
</gene>
<feature type="transmembrane region" description="Helical" evidence="1">
    <location>
        <begin position="68"/>
        <end position="89"/>
    </location>
</feature>
<dbReference type="PANTHER" id="PTHR34821">
    <property type="entry name" value="INNER MEMBRANE PROTEIN YDCZ"/>
    <property type="match status" value="1"/>
</dbReference>
<dbReference type="RefSeq" id="WP_060692058.1">
    <property type="nucleotide sequence ID" value="NZ_CP012676.1"/>
</dbReference>
<organism evidence="2 3">
    <name type="scientific">Pseudomonas versuta</name>
    <dbReference type="NCBI Taxonomy" id="1788301"/>
    <lineage>
        <taxon>Bacteria</taxon>
        <taxon>Pseudomonadati</taxon>
        <taxon>Pseudomonadota</taxon>
        <taxon>Gammaproteobacteria</taxon>
        <taxon>Pseudomonadales</taxon>
        <taxon>Pseudomonadaceae</taxon>
        <taxon>Pseudomonas</taxon>
    </lineage>
</organism>
<sequence>MPLFLFLLAAAAGVMLPLQAVVNARLGRAIGGPLWAAALSSVVVATILASLALASGKPWPRLSQMTGLPWWAWIGGLCGAVVLSAMTAVAPRIGAANMIALVMTGQVLAAMTLDRLGWFEMAIQPFSVQRMAAAVLLIAGAVLMSV</sequence>
<evidence type="ECO:0008006" key="4">
    <source>
        <dbReference type="Google" id="ProtNLM"/>
    </source>
</evidence>
<evidence type="ECO:0000313" key="2">
    <source>
        <dbReference type="EMBL" id="OKA20807.1"/>
    </source>
</evidence>
<feature type="transmembrane region" description="Helical" evidence="1">
    <location>
        <begin position="95"/>
        <end position="116"/>
    </location>
</feature>
<dbReference type="PANTHER" id="PTHR34821:SF2">
    <property type="entry name" value="INNER MEMBRANE PROTEIN YDCZ"/>
    <property type="match status" value="1"/>
</dbReference>
<dbReference type="Pfam" id="PF04657">
    <property type="entry name" value="DMT_YdcZ"/>
    <property type="match status" value="1"/>
</dbReference>
<keyword evidence="1" id="KW-0472">Membrane</keyword>
<dbReference type="Proteomes" id="UP000186677">
    <property type="component" value="Unassembled WGS sequence"/>
</dbReference>
<evidence type="ECO:0000313" key="3">
    <source>
        <dbReference type="Proteomes" id="UP000186677"/>
    </source>
</evidence>